<evidence type="ECO:0000313" key="1">
    <source>
        <dbReference type="EMBL" id="KAK4752391.1"/>
    </source>
</evidence>
<proteinExistence type="predicted"/>
<reference evidence="1 2" key="1">
    <citation type="journal article" date="2023" name="Hortic Res">
        <title>Pangenome of water caltrop reveals structural variations and asymmetric subgenome divergence after allopolyploidization.</title>
        <authorList>
            <person name="Zhang X."/>
            <person name="Chen Y."/>
            <person name="Wang L."/>
            <person name="Yuan Y."/>
            <person name="Fang M."/>
            <person name="Shi L."/>
            <person name="Lu R."/>
            <person name="Comes H.P."/>
            <person name="Ma Y."/>
            <person name="Chen Y."/>
            <person name="Huang G."/>
            <person name="Zhou Y."/>
            <person name="Zheng Z."/>
            <person name="Qiu Y."/>
        </authorList>
    </citation>
    <scope>NUCLEOTIDE SEQUENCE [LARGE SCALE GENOMIC DNA]</scope>
    <source>
        <tissue evidence="1">Roots</tissue>
    </source>
</reference>
<dbReference type="AlphaFoldDB" id="A0AAN7JRE4"/>
<evidence type="ECO:0000313" key="2">
    <source>
        <dbReference type="Proteomes" id="UP001345219"/>
    </source>
</evidence>
<keyword evidence="2" id="KW-1185">Reference proteome</keyword>
<dbReference type="Proteomes" id="UP001345219">
    <property type="component" value="Chromosome 16"/>
</dbReference>
<organism evidence="1 2">
    <name type="scientific">Trapa incisa</name>
    <dbReference type="NCBI Taxonomy" id="236973"/>
    <lineage>
        <taxon>Eukaryota</taxon>
        <taxon>Viridiplantae</taxon>
        <taxon>Streptophyta</taxon>
        <taxon>Embryophyta</taxon>
        <taxon>Tracheophyta</taxon>
        <taxon>Spermatophyta</taxon>
        <taxon>Magnoliopsida</taxon>
        <taxon>eudicotyledons</taxon>
        <taxon>Gunneridae</taxon>
        <taxon>Pentapetalae</taxon>
        <taxon>rosids</taxon>
        <taxon>malvids</taxon>
        <taxon>Myrtales</taxon>
        <taxon>Lythraceae</taxon>
        <taxon>Trapa</taxon>
    </lineage>
</organism>
<name>A0AAN7JRE4_9MYRT</name>
<accession>A0AAN7JRE4</accession>
<sequence length="126" mass="14063">MCRAGGIQRSNCGSISIKLGKNNDLLEVLFPFLIILEERNGYFCGPWLKRLSPTKNAPSLDAFSIAKPACSCTTRILSPLSVRLRLWESLNLPRGRLSNYCFLLTAFVREGVGRDAKEVKELKESS</sequence>
<comment type="caution">
    <text evidence="1">The sequence shown here is derived from an EMBL/GenBank/DDBJ whole genome shotgun (WGS) entry which is preliminary data.</text>
</comment>
<protein>
    <submittedName>
        <fullName evidence="1">Uncharacterized protein</fullName>
    </submittedName>
</protein>
<dbReference type="EMBL" id="JAXIOK010000016">
    <property type="protein sequence ID" value="KAK4752391.1"/>
    <property type="molecule type" value="Genomic_DNA"/>
</dbReference>
<gene>
    <name evidence="1" type="ORF">SAY87_021189</name>
</gene>